<dbReference type="Gene3D" id="1.10.10.60">
    <property type="entry name" value="Homeodomain-like"/>
    <property type="match status" value="1"/>
</dbReference>
<proteinExistence type="predicted"/>
<sequence length="307" mass="33984">MTQQEFERIRGNWLNTDQPPPFVRAAAHAGVRFSQAAVPTRISISALRGPDFISTWLECSPVEATFLRDRPERRARSVFVFVNSGQVRLSVGRMSETLDRGAVVALRPGAETIRFQAFGEQSDVLVFSIKSVLGLTMRRPDEPAIQMLPEPSLNAFAFGACFGLAQALPPNSPRVGRELQDAADAVARSLLKQWVMPRDDHADLREEALRFIRVHAVDQALTPGKVATEFGVSERKLQAVFQQADETVVRVIRRSRAELASILLEEDPDCEPAVAATRSGFTSAKFLRAALGELDGEERPPRPRARD</sequence>
<dbReference type="GO" id="GO:0003700">
    <property type="term" value="F:DNA-binding transcription factor activity"/>
    <property type="evidence" value="ECO:0007669"/>
    <property type="project" value="InterPro"/>
</dbReference>
<evidence type="ECO:0000256" key="2">
    <source>
        <dbReference type="ARBA" id="ARBA00023125"/>
    </source>
</evidence>
<evidence type="ECO:0000313" key="5">
    <source>
        <dbReference type="EMBL" id="MBB2958484.1"/>
    </source>
</evidence>
<dbReference type="AlphaFoldDB" id="A0A7W4UQS7"/>
<organism evidence="5 6">
    <name type="scientific">Pseudoclavibacter helvolus</name>
    <dbReference type="NCBI Taxonomy" id="255205"/>
    <lineage>
        <taxon>Bacteria</taxon>
        <taxon>Bacillati</taxon>
        <taxon>Actinomycetota</taxon>
        <taxon>Actinomycetes</taxon>
        <taxon>Micrococcales</taxon>
        <taxon>Microbacteriaceae</taxon>
        <taxon>Pseudoclavibacter</taxon>
    </lineage>
</organism>
<accession>A0A7W4UQS7</accession>
<evidence type="ECO:0000313" key="6">
    <source>
        <dbReference type="Proteomes" id="UP000545286"/>
    </source>
</evidence>
<feature type="domain" description="HTH araC/xylS-type" evidence="4">
    <location>
        <begin position="206"/>
        <end position="287"/>
    </location>
</feature>
<dbReference type="RefSeq" id="WP_183625600.1">
    <property type="nucleotide sequence ID" value="NZ_JACHWJ010000004.1"/>
</dbReference>
<dbReference type="PANTHER" id="PTHR46796">
    <property type="entry name" value="HTH-TYPE TRANSCRIPTIONAL ACTIVATOR RHAS-RELATED"/>
    <property type="match status" value="1"/>
</dbReference>
<dbReference type="PROSITE" id="PS01124">
    <property type="entry name" value="HTH_ARAC_FAMILY_2"/>
    <property type="match status" value="1"/>
</dbReference>
<protein>
    <submittedName>
        <fullName evidence="5">AraC-like DNA-binding protein</fullName>
    </submittedName>
</protein>
<keyword evidence="1" id="KW-0805">Transcription regulation</keyword>
<dbReference type="EMBL" id="JACHWJ010000004">
    <property type="protein sequence ID" value="MBB2958484.1"/>
    <property type="molecule type" value="Genomic_DNA"/>
</dbReference>
<keyword evidence="2 5" id="KW-0238">DNA-binding</keyword>
<keyword evidence="3" id="KW-0804">Transcription</keyword>
<keyword evidence="6" id="KW-1185">Reference proteome</keyword>
<reference evidence="5 6" key="1">
    <citation type="submission" date="2020-08" db="EMBL/GenBank/DDBJ databases">
        <title>Sequencing the genomes of 1000 actinobacteria strains.</title>
        <authorList>
            <person name="Klenk H.-P."/>
        </authorList>
    </citation>
    <scope>NUCLEOTIDE SEQUENCE [LARGE SCALE GENOMIC DNA]</scope>
    <source>
        <strain evidence="5 6">DSM 20419</strain>
    </source>
</reference>
<dbReference type="SMART" id="SM00342">
    <property type="entry name" value="HTH_ARAC"/>
    <property type="match status" value="1"/>
</dbReference>
<dbReference type="InterPro" id="IPR018060">
    <property type="entry name" value="HTH_AraC"/>
</dbReference>
<dbReference type="Proteomes" id="UP000545286">
    <property type="component" value="Unassembled WGS sequence"/>
</dbReference>
<evidence type="ECO:0000256" key="3">
    <source>
        <dbReference type="ARBA" id="ARBA00023163"/>
    </source>
</evidence>
<dbReference type="InterPro" id="IPR050204">
    <property type="entry name" value="AraC_XylS_family_regulators"/>
</dbReference>
<gene>
    <name evidence="5" type="ORF">FHX72_002630</name>
</gene>
<name>A0A7W4UQS7_9MICO</name>
<evidence type="ECO:0000256" key="1">
    <source>
        <dbReference type="ARBA" id="ARBA00023015"/>
    </source>
</evidence>
<dbReference type="GO" id="GO:0043565">
    <property type="term" value="F:sequence-specific DNA binding"/>
    <property type="evidence" value="ECO:0007669"/>
    <property type="project" value="InterPro"/>
</dbReference>
<comment type="caution">
    <text evidence="5">The sequence shown here is derived from an EMBL/GenBank/DDBJ whole genome shotgun (WGS) entry which is preliminary data.</text>
</comment>
<evidence type="ECO:0000259" key="4">
    <source>
        <dbReference type="PROSITE" id="PS01124"/>
    </source>
</evidence>